<dbReference type="Proteomes" id="UP000762676">
    <property type="component" value="Unassembled WGS sequence"/>
</dbReference>
<comment type="similarity">
    <text evidence="1 3">Belongs to the class-III pyridoxal-phosphate-dependent aminotransferase family.</text>
</comment>
<name>A0AAV4ENJ0_9GAST</name>
<evidence type="ECO:0000256" key="1">
    <source>
        <dbReference type="ARBA" id="ARBA00008954"/>
    </source>
</evidence>
<proteinExistence type="inferred from homology"/>
<dbReference type="Gene3D" id="3.40.640.10">
    <property type="entry name" value="Type I PLP-dependent aspartate aminotransferase-like (Major domain)"/>
    <property type="match status" value="1"/>
</dbReference>
<feature type="region of interest" description="Disordered" evidence="4">
    <location>
        <begin position="490"/>
        <end position="525"/>
    </location>
</feature>
<accession>A0AAV4ENJ0</accession>
<dbReference type="InterPro" id="IPR015422">
    <property type="entry name" value="PyrdxlP-dep_Trfase_small"/>
</dbReference>
<dbReference type="PANTHER" id="PTHR45688">
    <property type="match status" value="1"/>
</dbReference>
<sequence>MASNKKQFAVTLEQRFDVTIPFKLLILRSKKGKLTLSVQWFTWTGFKRSLFYTFLMPSCTLFFKSDPLKIIEASGQYMYNEHGQAYLDCINNVCHVGHCHPAVVEAGCKQMHKLNTNSRFLHDNMVLLAKRLVETMPPELCMVYFVNSGSEANDLALRLARHHTKGSEIITLERAYHGHVLSLIDLSTYKLNHINDGMHVRPDFVHIAECPDTYRGKYRNTDHPMEQMADLYVGSVDDIISKIEAADKQVSCFIAESMQSCGGQILYPEGYLSKVFRSVRAAGGVCIADEVQVGFGRVGTHMWSFDAQGCLPDIVTIGKPMGNGHPLAAVVTTREIAASFAACGIEYFNTYGGNPVSCAIGLAVLDVIKNDKLMENASKVGKVLEAKLNELKVKHQIIGDVRGVGMFWGLDLVKDRTSRDPATDEAYYVVKRAKEECVLLSRDGPHENVIKFKAPMCFTVENAGTLVKLLDLLLTEISDGKMAAPAHHKVTNGADTNHSEPVCKKLKPNGTPSHAVEGHLNGQPA</sequence>
<evidence type="ECO:0000313" key="5">
    <source>
        <dbReference type="EMBL" id="GFR62577.1"/>
    </source>
</evidence>
<dbReference type="Pfam" id="PF00202">
    <property type="entry name" value="Aminotran_3"/>
    <property type="match status" value="1"/>
</dbReference>
<dbReference type="InterPro" id="IPR005814">
    <property type="entry name" value="Aminotrans_3"/>
</dbReference>
<organism evidence="5 6">
    <name type="scientific">Elysia marginata</name>
    <dbReference type="NCBI Taxonomy" id="1093978"/>
    <lineage>
        <taxon>Eukaryota</taxon>
        <taxon>Metazoa</taxon>
        <taxon>Spiralia</taxon>
        <taxon>Lophotrochozoa</taxon>
        <taxon>Mollusca</taxon>
        <taxon>Gastropoda</taxon>
        <taxon>Heterobranchia</taxon>
        <taxon>Euthyneura</taxon>
        <taxon>Panpulmonata</taxon>
        <taxon>Sacoglossa</taxon>
        <taxon>Placobranchoidea</taxon>
        <taxon>Plakobranchidae</taxon>
        <taxon>Elysia</taxon>
    </lineage>
</organism>
<keyword evidence="2 3" id="KW-0663">Pyridoxal phosphate</keyword>
<comment type="caution">
    <text evidence="5">The sequence shown here is derived from an EMBL/GenBank/DDBJ whole genome shotgun (WGS) entry which is preliminary data.</text>
</comment>
<evidence type="ECO:0000313" key="6">
    <source>
        <dbReference type="Proteomes" id="UP000762676"/>
    </source>
</evidence>
<reference evidence="5 6" key="1">
    <citation type="journal article" date="2021" name="Elife">
        <title>Chloroplast acquisition without the gene transfer in kleptoplastic sea slugs, Plakobranchus ocellatus.</title>
        <authorList>
            <person name="Maeda T."/>
            <person name="Takahashi S."/>
            <person name="Yoshida T."/>
            <person name="Shimamura S."/>
            <person name="Takaki Y."/>
            <person name="Nagai Y."/>
            <person name="Toyoda A."/>
            <person name="Suzuki Y."/>
            <person name="Arimoto A."/>
            <person name="Ishii H."/>
            <person name="Satoh N."/>
            <person name="Nishiyama T."/>
            <person name="Hasebe M."/>
            <person name="Maruyama T."/>
            <person name="Minagawa J."/>
            <person name="Obokata J."/>
            <person name="Shigenobu S."/>
        </authorList>
    </citation>
    <scope>NUCLEOTIDE SEQUENCE [LARGE SCALE GENOMIC DNA]</scope>
</reference>
<keyword evidence="6" id="KW-1185">Reference proteome</keyword>
<evidence type="ECO:0000256" key="4">
    <source>
        <dbReference type="SAM" id="MobiDB-lite"/>
    </source>
</evidence>
<dbReference type="PANTHER" id="PTHR45688:SF13">
    <property type="entry name" value="ALANINE--GLYOXYLATE AMINOTRANSFERASE 2-LIKE"/>
    <property type="match status" value="1"/>
</dbReference>
<dbReference type="EMBL" id="BMAT01007348">
    <property type="protein sequence ID" value="GFR62577.1"/>
    <property type="molecule type" value="Genomic_DNA"/>
</dbReference>
<protein>
    <submittedName>
        <fullName evidence="5">Ethanolamine-phosphate phospho-lyase</fullName>
    </submittedName>
</protein>
<dbReference type="GO" id="GO:0005739">
    <property type="term" value="C:mitochondrion"/>
    <property type="evidence" value="ECO:0007669"/>
    <property type="project" value="TreeGrafter"/>
</dbReference>
<dbReference type="InterPro" id="IPR015424">
    <property type="entry name" value="PyrdxlP-dep_Trfase"/>
</dbReference>
<dbReference type="InterPro" id="IPR049704">
    <property type="entry name" value="Aminotrans_3_PPA_site"/>
</dbReference>
<evidence type="ECO:0000256" key="3">
    <source>
        <dbReference type="RuleBase" id="RU003560"/>
    </source>
</evidence>
<dbReference type="Gene3D" id="3.90.1150.10">
    <property type="entry name" value="Aspartate Aminotransferase, domain 1"/>
    <property type="match status" value="1"/>
</dbReference>
<dbReference type="SUPFAM" id="SSF53383">
    <property type="entry name" value="PLP-dependent transferases"/>
    <property type="match status" value="1"/>
</dbReference>
<dbReference type="AlphaFoldDB" id="A0AAV4ENJ0"/>
<dbReference type="PROSITE" id="PS00600">
    <property type="entry name" value="AA_TRANSFER_CLASS_3"/>
    <property type="match status" value="1"/>
</dbReference>
<dbReference type="CDD" id="cd00610">
    <property type="entry name" value="OAT_like"/>
    <property type="match status" value="1"/>
</dbReference>
<dbReference type="GO" id="GO:0030170">
    <property type="term" value="F:pyridoxal phosphate binding"/>
    <property type="evidence" value="ECO:0007669"/>
    <property type="project" value="InterPro"/>
</dbReference>
<evidence type="ECO:0000256" key="2">
    <source>
        <dbReference type="ARBA" id="ARBA00022898"/>
    </source>
</evidence>
<dbReference type="InterPro" id="IPR015421">
    <property type="entry name" value="PyrdxlP-dep_Trfase_major"/>
</dbReference>
<gene>
    <name evidence="5" type="ORF">ElyMa_003584900</name>
</gene>
<dbReference type="GO" id="GO:0008483">
    <property type="term" value="F:transaminase activity"/>
    <property type="evidence" value="ECO:0007669"/>
    <property type="project" value="InterPro"/>
</dbReference>